<keyword evidence="2" id="KW-0472">Membrane</keyword>
<dbReference type="Proteomes" id="UP000186817">
    <property type="component" value="Unassembled WGS sequence"/>
</dbReference>
<dbReference type="AlphaFoldDB" id="A0A1Q9EKR6"/>
<dbReference type="EMBL" id="LSRX01000127">
    <property type="protein sequence ID" value="OLQ07978.1"/>
    <property type="molecule type" value="Genomic_DNA"/>
</dbReference>
<organism evidence="3 4">
    <name type="scientific">Symbiodinium microadriaticum</name>
    <name type="common">Dinoflagellate</name>
    <name type="synonym">Zooxanthella microadriatica</name>
    <dbReference type="NCBI Taxonomy" id="2951"/>
    <lineage>
        <taxon>Eukaryota</taxon>
        <taxon>Sar</taxon>
        <taxon>Alveolata</taxon>
        <taxon>Dinophyceae</taxon>
        <taxon>Suessiales</taxon>
        <taxon>Symbiodiniaceae</taxon>
        <taxon>Symbiodinium</taxon>
    </lineage>
</organism>
<protein>
    <submittedName>
        <fullName evidence="3">Uncharacterized protein</fullName>
    </submittedName>
</protein>
<reference evidence="3 4" key="1">
    <citation type="submission" date="2016-02" db="EMBL/GenBank/DDBJ databases">
        <title>Genome analysis of coral dinoflagellate symbionts highlights evolutionary adaptations to a symbiotic lifestyle.</title>
        <authorList>
            <person name="Aranda M."/>
            <person name="Li Y."/>
            <person name="Liew Y.J."/>
            <person name="Baumgarten S."/>
            <person name="Simakov O."/>
            <person name="Wilson M."/>
            <person name="Piel J."/>
            <person name="Ashoor H."/>
            <person name="Bougouffa S."/>
            <person name="Bajic V.B."/>
            <person name="Ryu T."/>
            <person name="Ravasi T."/>
            <person name="Bayer T."/>
            <person name="Micklem G."/>
            <person name="Kim H."/>
            <person name="Bhak J."/>
            <person name="Lajeunesse T.C."/>
            <person name="Voolstra C.R."/>
        </authorList>
    </citation>
    <scope>NUCLEOTIDE SEQUENCE [LARGE SCALE GENOMIC DNA]</scope>
    <source>
        <strain evidence="3 4">CCMP2467</strain>
    </source>
</reference>
<evidence type="ECO:0000313" key="3">
    <source>
        <dbReference type="EMBL" id="OLQ07978.1"/>
    </source>
</evidence>
<keyword evidence="4" id="KW-1185">Reference proteome</keyword>
<proteinExistence type="predicted"/>
<keyword evidence="2" id="KW-1133">Transmembrane helix</keyword>
<feature type="region of interest" description="Disordered" evidence="1">
    <location>
        <begin position="63"/>
        <end position="84"/>
    </location>
</feature>
<keyword evidence="2" id="KW-0812">Transmembrane</keyword>
<evidence type="ECO:0000313" key="4">
    <source>
        <dbReference type="Proteomes" id="UP000186817"/>
    </source>
</evidence>
<evidence type="ECO:0000256" key="1">
    <source>
        <dbReference type="SAM" id="MobiDB-lite"/>
    </source>
</evidence>
<comment type="caution">
    <text evidence="3">The sequence shown here is derived from an EMBL/GenBank/DDBJ whole genome shotgun (WGS) entry which is preliminary data.</text>
</comment>
<evidence type="ECO:0000256" key="2">
    <source>
        <dbReference type="SAM" id="Phobius"/>
    </source>
</evidence>
<dbReference type="OrthoDB" id="10533778at2759"/>
<gene>
    <name evidence="3" type="ORF">AK812_SmicGene8551</name>
</gene>
<accession>A0A1Q9EKR6</accession>
<feature type="transmembrane region" description="Helical" evidence="2">
    <location>
        <begin position="18"/>
        <end position="38"/>
    </location>
</feature>
<name>A0A1Q9EKR6_SYMMI</name>
<sequence>MAPPTSPSPKRDRSRKAFVVEAFLCVLCCLVGAFYPTLLDWSKTALEREISVHHTQVTALQKQEGKGVQQFQREERPPQDLSDLQKCGAKAGHQMAQTDMLQLRTCLWQRPVRAWLEDVFDEWCSGSGS</sequence>